<organism evidence="2 3">
    <name type="scientific">Galactobacter caseinivorans</name>
    <dbReference type="NCBI Taxonomy" id="2676123"/>
    <lineage>
        <taxon>Bacteria</taxon>
        <taxon>Bacillati</taxon>
        <taxon>Actinomycetota</taxon>
        <taxon>Actinomycetes</taxon>
        <taxon>Micrococcales</taxon>
        <taxon>Micrococcaceae</taxon>
        <taxon>Galactobacter</taxon>
    </lineage>
</organism>
<dbReference type="RefSeq" id="WP_121483593.1">
    <property type="nucleotide sequence ID" value="NZ_QQXL01000001.1"/>
</dbReference>
<dbReference type="EMBL" id="QQXL01000001">
    <property type="protein sequence ID" value="RKW71329.1"/>
    <property type="molecule type" value="Genomic_DNA"/>
</dbReference>
<dbReference type="Proteomes" id="UP000273119">
    <property type="component" value="Unassembled WGS sequence"/>
</dbReference>
<keyword evidence="1" id="KW-1133">Transmembrane helix</keyword>
<dbReference type="Pfam" id="PF14029">
    <property type="entry name" value="DUF4244"/>
    <property type="match status" value="1"/>
</dbReference>
<keyword evidence="1" id="KW-0472">Membrane</keyword>
<proteinExistence type="predicted"/>
<gene>
    <name evidence="2" type="ORF">DWQ67_00220</name>
</gene>
<evidence type="ECO:0000256" key="1">
    <source>
        <dbReference type="SAM" id="Phobius"/>
    </source>
</evidence>
<reference evidence="2 3" key="1">
    <citation type="submission" date="2018-07" db="EMBL/GenBank/DDBJ databases">
        <title>Arthrobacter sp. nov., isolated from raw cow's milk with high bacterial count.</title>
        <authorList>
            <person name="Hahne J."/>
            <person name="Isele D."/>
            <person name="Lipski A."/>
        </authorList>
    </citation>
    <scope>NUCLEOTIDE SEQUENCE [LARGE SCALE GENOMIC DNA]</scope>
    <source>
        <strain evidence="2 3">JZ R-183</strain>
    </source>
</reference>
<evidence type="ECO:0000313" key="3">
    <source>
        <dbReference type="Proteomes" id="UP000273119"/>
    </source>
</evidence>
<dbReference type="InterPro" id="IPR025338">
    <property type="entry name" value="DUF4244"/>
</dbReference>
<keyword evidence="1" id="KW-0812">Transmembrane</keyword>
<protein>
    <submittedName>
        <fullName evidence="2">DUF4244 domain-containing protein</fullName>
    </submittedName>
</protein>
<keyword evidence="3" id="KW-1185">Reference proteome</keyword>
<comment type="caution">
    <text evidence="2">The sequence shown here is derived from an EMBL/GenBank/DDBJ whole genome shotgun (WGS) entry which is preliminary data.</text>
</comment>
<dbReference type="AlphaFoldDB" id="A0A496PLH3"/>
<accession>A0A496PLH3</accession>
<name>A0A496PLH3_9MICC</name>
<sequence length="62" mass="6237">MKKHTKPAGTPRRLQGEEGIATAEFSIVTLAAVGFAGLLVVILGGGEVKGMLSDMVGKALGG</sequence>
<feature type="transmembrane region" description="Helical" evidence="1">
    <location>
        <begin position="21"/>
        <end position="45"/>
    </location>
</feature>
<evidence type="ECO:0000313" key="2">
    <source>
        <dbReference type="EMBL" id="RKW71329.1"/>
    </source>
</evidence>